<dbReference type="EMBL" id="EU939753">
    <property type="protein sequence ID" value="ACH73235.1"/>
    <property type="molecule type" value="mRNA"/>
</dbReference>
<dbReference type="CTD" id="36456"/>
<dbReference type="OrthoDB" id="3222at2759"/>
<dbReference type="Pfam" id="PF00230">
    <property type="entry name" value="MIP"/>
    <property type="match status" value="1"/>
</dbReference>
<dbReference type="InterPro" id="IPR000425">
    <property type="entry name" value="MIP"/>
</dbReference>
<dbReference type="RefSeq" id="NP_001158487.1">
    <property type="nucleotide sequence ID" value="NM_001165015.1"/>
</dbReference>
<dbReference type="PRINTS" id="PR00783">
    <property type="entry name" value="MINTRINSICP"/>
</dbReference>
<dbReference type="PANTHER" id="PTHR19139">
    <property type="entry name" value="AQUAPORIN TRANSPORTER"/>
    <property type="match status" value="1"/>
</dbReference>
<organism evidence="10">
    <name type="scientific">Saccoglossus kowalevskii</name>
    <name type="common">Acorn worm</name>
    <dbReference type="NCBI Taxonomy" id="10224"/>
    <lineage>
        <taxon>Eukaryota</taxon>
        <taxon>Metazoa</taxon>
        <taxon>Hemichordata</taxon>
        <taxon>Enteropneusta</taxon>
        <taxon>Harrimaniidae</taxon>
        <taxon>Saccoglossus</taxon>
    </lineage>
</organism>
<dbReference type="NCBIfam" id="TIGR00861">
    <property type="entry name" value="MIP"/>
    <property type="match status" value="1"/>
</dbReference>
<dbReference type="PROSITE" id="PS00221">
    <property type="entry name" value="MIP"/>
    <property type="match status" value="1"/>
</dbReference>
<dbReference type="PANTHER" id="PTHR19139:SF199">
    <property type="entry name" value="MIP17260P"/>
    <property type="match status" value="1"/>
</dbReference>
<gene>
    <name evidence="12" type="primary">aqp</name>
</gene>
<dbReference type="SUPFAM" id="SSF81338">
    <property type="entry name" value="Aquaporin-like"/>
    <property type="match status" value="1"/>
</dbReference>
<reference evidence="10" key="1">
    <citation type="submission" date="2008-08" db="EMBL/GenBank/DDBJ databases">
        <title>cDNA Sequences for Transcription Factors and Signaling Proteins of the Hemichordate Saccoglossus kowalevskii: Efficacy of the Expressed Sequence Tag (EST) Approach for Evolutionary and Developmental Studies of a New Organism.</title>
        <authorList>
            <person name="Freeman R.M.Jr."/>
            <person name="Wu M."/>
            <person name="Cordonnier-Pratt M.-M."/>
            <person name="Pratt L.H."/>
            <person name="Gruber C.E."/>
            <person name="Smith M."/>
            <person name="Lander E.S."/>
            <person name="Stange-Thomann N."/>
            <person name="Lowe C.J."/>
            <person name="Gehart J."/>
            <person name="Kirschner M."/>
        </authorList>
    </citation>
    <scope>NUCLEOTIDE SEQUENCE</scope>
</reference>
<feature type="transmembrane region" description="Helical" evidence="9">
    <location>
        <begin position="174"/>
        <end position="195"/>
    </location>
</feature>
<name>B5THM7_SACKO</name>
<evidence type="ECO:0000256" key="8">
    <source>
        <dbReference type="RuleBase" id="RU000477"/>
    </source>
</evidence>
<dbReference type="Proteomes" id="UP000694865">
    <property type="component" value="Unplaced"/>
</dbReference>
<dbReference type="GO" id="GO:0015250">
    <property type="term" value="F:water channel activity"/>
    <property type="evidence" value="ECO:0007669"/>
    <property type="project" value="TreeGrafter"/>
</dbReference>
<evidence type="ECO:0000256" key="4">
    <source>
        <dbReference type="ARBA" id="ARBA00022475"/>
    </source>
</evidence>
<feature type="transmembrane region" description="Helical" evidence="9">
    <location>
        <begin position="140"/>
        <end position="162"/>
    </location>
</feature>
<evidence type="ECO:0000256" key="3">
    <source>
        <dbReference type="ARBA" id="ARBA00022448"/>
    </source>
</evidence>
<feature type="transmembrane region" description="Helical" evidence="9">
    <location>
        <begin position="96"/>
        <end position="120"/>
    </location>
</feature>
<sequence>MAPAKSVVAEVCDIRCCQELRFWRAVAAEMLGTFLFLFILLSSTISWNDQTPTILQISFAAGLAIATLVQCFGHISGGHLNPAVTVAMLFTGKIGVFKSLFYIIAQCVGAIGGAALVFGVTPEEVRGNMGANVLNAYVTAIQGFGIEFTLTFILVFTVFATTDERNEISGSKPLAIGIAVIIAHLVGIGYTSVGINPARTLGASVMMKMFDDHWVFWAGPLGGGVAAGWIYVFTFGRQFDTEKRETESEKYTEHHKYLESISMDSANDRSTFVVEDAPGVKVDTVNLSNEVTTL</sequence>
<dbReference type="Gene3D" id="1.20.1080.10">
    <property type="entry name" value="Glycerol uptake facilitator protein"/>
    <property type="match status" value="1"/>
</dbReference>
<evidence type="ECO:0000256" key="5">
    <source>
        <dbReference type="ARBA" id="ARBA00022692"/>
    </source>
</evidence>
<keyword evidence="11" id="KW-1185">Reference proteome</keyword>
<dbReference type="GO" id="GO:0005886">
    <property type="term" value="C:plasma membrane"/>
    <property type="evidence" value="ECO:0007669"/>
    <property type="project" value="UniProtKB-SubCell"/>
</dbReference>
<accession>B5THM7</accession>
<proteinExistence type="evidence at transcript level"/>
<dbReference type="GeneID" id="100303579"/>
<evidence type="ECO:0000256" key="7">
    <source>
        <dbReference type="ARBA" id="ARBA00023136"/>
    </source>
</evidence>
<keyword evidence="6 9" id="KW-1133">Transmembrane helix</keyword>
<dbReference type="AlphaFoldDB" id="B5THM7"/>
<comment type="similarity">
    <text evidence="2 8">Belongs to the MIP/aquaporin (TC 1.A.8) family.</text>
</comment>
<feature type="transmembrane region" description="Helical" evidence="9">
    <location>
        <begin position="53"/>
        <end position="75"/>
    </location>
</feature>
<evidence type="ECO:0000256" key="6">
    <source>
        <dbReference type="ARBA" id="ARBA00022989"/>
    </source>
</evidence>
<dbReference type="InterPro" id="IPR023271">
    <property type="entry name" value="Aquaporin-like"/>
</dbReference>
<evidence type="ECO:0000313" key="10">
    <source>
        <dbReference type="EMBL" id="ACH73235.1"/>
    </source>
</evidence>
<protein>
    <submittedName>
        <fullName evidence="10 12">Aquaporin</fullName>
    </submittedName>
</protein>
<evidence type="ECO:0000256" key="2">
    <source>
        <dbReference type="ARBA" id="ARBA00006175"/>
    </source>
</evidence>
<comment type="subcellular location">
    <subcellularLocation>
        <location evidence="1">Cell membrane</location>
        <topology evidence="1">Multi-pass membrane protein</topology>
    </subcellularLocation>
</comment>
<dbReference type="CDD" id="cd00333">
    <property type="entry name" value="MIP"/>
    <property type="match status" value="1"/>
</dbReference>
<feature type="transmembrane region" description="Helical" evidence="9">
    <location>
        <begin position="25"/>
        <end position="47"/>
    </location>
</feature>
<evidence type="ECO:0000313" key="11">
    <source>
        <dbReference type="Proteomes" id="UP000694865"/>
    </source>
</evidence>
<dbReference type="InterPro" id="IPR022357">
    <property type="entry name" value="MIP_CS"/>
</dbReference>
<evidence type="ECO:0000256" key="1">
    <source>
        <dbReference type="ARBA" id="ARBA00004651"/>
    </source>
</evidence>
<dbReference type="InterPro" id="IPR034294">
    <property type="entry name" value="Aquaporin_transptr"/>
</dbReference>
<dbReference type="TCDB" id="1.A.8.8.29">
    <property type="family name" value="the major intrinsic protein (mip) family"/>
</dbReference>
<keyword evidence="3 8" id="KW-0813">Transport</keyword>
<keyword evidence="4" id="KW-1003">Cell membrane</keyword>
<dbReference type="KEGG" id="sko:100303579"/>
<keyword evidence="7 9" id="KW-0472">Membrane</keyword>
<evidence type="ECO:0000313" key="12">
    <source>
        <dbReference type="RefSeq" id="NP_001158487.1"/>
    </source>
</evidence>
<keyword evidence="5 8" id="KW-0812">Transmembrane</keyword>
<feature type="transmembrane region" description="Helical" evidence="9">
    <location>
        <begin position="215"/>
        <end position="234"/>
    </location>
</feature>
<reference evidence="12" key="2">
    <citation type="submission" date="2025-05" db="UniProtKB">
        <authorList>
            <consortium name="RefSeq"/>
        </authorList>
    </citation>
    <scope>IDENTIFICATION</scope>
</reference>
<evidence type="ECO:0000256" key="9">
    <source>
        <dbReference type="SAM" id="Phobius"/>
    </source>
</evidence>